<accession>A0AA88D7A5</accession>
<dbReference type="Gene3D" id="3.40.50.1820">
    <property type="entry name" value="alpha/beta hydrolase"/>
    <property type="match status" value="1"/>
</dbReference>
<gene>
    <name evidence="6" type="ORF">TIFTF001_047928</name>
</gene>
<protein>
    <recommendedName>
        <fullName evidence="4">Carboxypeptidase</fullName>
        <ecNumber evidence="4">3.4.16.-</ecNumber>
    </recommendedName>
</protein>
<sequence length="233" mass="26330">MDSTTVSKLFIFLLANTSLHHILFDHFSPPPQRSPLHNLRLSPSHPHHLQIVHSLHLLRSPIPYFTSLPNPTPHLASRRPLLLLHARQLLRARPLDPHLPQHHLLPPPNPASWNRLFSLLFPYNPVGTRFNIAANTKDIPRDQQKVAQHLYAAIIEFMELNPTFKSWLVYITSESYAGKYVPAIGDSCRECLLLRFDQQEAMERIGGASIGGGEIGESQEVEGGHEREKQGLG</sequence>
<name>A0AA88D7A5_FICCA</name>
<feature type="region of interest" description="Disordered" evidence="5">
    <location>
        <begin position="208"/>
        <end position="233"/>
    </location>
</feature>
<evidence type="ECO:0000256" key="3">
    <source>
        <dbReference type="ARBA" id="ARBA00022525"/>
    </source>
</evidence>
<dbReference type="PANTHER" id="PTHR11802">
    <property type="entry name" value="SERINE PROTEASE FAMILY S10 SERINE CARBOXYPEPTIDASE"/>
    <property type="match status" value="1"/>
</dbReference>
<comment type="caution">
    <text evidence="6">The sequence shown here is derived from an EMBL/GenBank/DDBJ whole genome shotgun (WGS) entry which is preliminary data.</text>
</comment>
<dbReference type="Proteomes" id="UP001187192">
    <property type="component" value="Unassembled WGS sequence"/>
</dbReference>
<dbReference type="InterPro" id="IPR029058">
    <property type="entry name" value="AB_hydrolase_fold"/>
</dbReference>
<proteinExistence type="inferred from homology"/>
<keyword evidence="4" id="KW-0378">Hydrolase</keyword>
<dbReference type="Pfam" id="PF00450">
    <property type="entry name" value="Peptidase_S10"/>
    <property type="match status" value="1"/>
</dbReference>
<keyword evidence="3" id="KW-0964">Secreted</keyword>
<evidence type="ECO:0000256" key="2">
    <source>
        <dbReference type="ARBA" id="ARBA00009431"/>
    </source>
</evidence>
<evidence type="ECO:0000256" key="1">
    <source>
        <dbReference type="ARBA" id="ARBA00004613"/>
    </source>
</evidence>
<dbReference type="GO" id="GO:0006508">
    <property type="term" value="P:proteolysis"/>
    <property type="evidence" value="ECO:0007669"/>
    <property type="project" value="UniProtKB-KW"/>
</dbReference>
<evidence type="ECO:0000256" key="4">
    <source>
        <dbReference type="RuleBase" id="RU361156"/>
    </source>
</evidence>
<dbReference type="PROSITE" id="PS00131">
    <property type="entry name" value="CARBOXYPEPT_SER_SER"/>
    <property type="match status" value="1"/>
</dbReference>
<dbReference type="AlphaFoldDB" id="A0AA88D7A5"/>
<comment type="subcellular location">
    <subcellularLocation>
        <location evidence="1">Secreted</location>
    </subcellularLocation>
</comment>
<keyword evidence="4" id="KW-0121">Carboxypeptidase</keyword>
<dbReference type="InterPro" id="IPR018202">
    <property type="entry name" value="Ser_caboxypep_ser_AS"/>
</dbReference>
<dbReference type="GO" id="GO:0005576">
    <property type="term" value="C:extracellular region"/>
    <property type="evidence" value="ECO:0007669"/>
    <property type="project" value="UniProtKB-SubCell"/>
</dbReference>
<dbReference type="SUPFAM" id="SSF53474">
    <property type="entry name" value="alpha/beta-Hydrolases"/>
    <property type="match status" value="1"/>
</dbReference>
<reference evidence="6" key="1">
    <citation type="submission" date="2023-07" db="EMBL/GenBank/DDBJ databases">
        <title>draft genome sequence of fig (Ficus carica).</title>
        <authorList>
            <person name="Takahashi T."/>
            <person name="Nishimura K."/>
        </authorList>
    </citation>
    <scope>NUCLEOTIDE SEQUENCE</scope>
</reference>
<dbReference type="EC" id="3.4.16.-" evidence="4"/>
<dbReference type="EMBL" id="BTGU01005733">
    <property type="protein sequence ID" value="GMN29169.1"/>
    <property type="molecule type" value="Genomic_DNA"/>
</dbReference>
<dbReference type="InterPro" id="IPR001563">
    <property type="entry name" value="Peptidase_S10"/>
</dbReference>
<comment type="similarity">
    <text evidence="2 4">Belongs to the peptidase S10 family.</text>
</comment>
<evidence type="ECO:0000313" key="7">
    <source>
        <dbReference type="Proteomes" id="UP001187192"/>
    </source>
</evidence>
<keyword evidence="7" id="KW-1185">Reference proteome</keyword>
<feature type="compositionally biased region" description="Basic and acidic residues" evidence="5">
    <location>
        <begin position="222"/>
        <end position="233"/>
    </location>
</feature>
<dbReference type="PRINTS" id="PR00724">
    <property type="entry name" value="CRBOXYPTASEC"/>
</dbReference>
<evidence type="ECO:0000256" key="5">
    <source>
        <dbReference type="SAM" id="MobiDB-lite"/>
    </source>
</evidence>
<organism evidence="6 7">
    <name type="scientific">Ficus carica</name>
    <name type="common">Common fig</name>
    <dbReference type="NCBI Taxonomy" id="3494"/>
    <lineage>
        <taxon>Eukaryota</taxon>
        <taxon>Viridiplantae</taxon>
        <taxon>Streptophyta</taxon>
        <taxon>Embryophyta</taxon>
        <taxon>Tracheophyta</taxon>
        <taxon>Spermatophyta</taxon>
        <taxon>Magnoliopsida</taxon>
        <taxon>eudicotyledons</taxon>
        <taxon>Gunneridae</taxon>
        <taxon>Pentapetalae</taxon>
        <taxon>rosids</taxon>
        <taxon>fabids</taxon>
        <taxon>Rosales</taxon>
        <taxon>Moraceae</taxon>
        <taxon>Ficeae</taxon>
        <taxon>Ficus</taxon>
    </lineage>
</organism>
<dbReference type="PANTHER" id="PTHR11802:SF454">
    <property type="entry name" value="SERINE CARBOXYPEPTIDASE-LIKE 50"/>
    <property type="match status" value="1"/>
</dbReference>
<evidence type="ECO:0000313" key="6">
    <source>
        <dbReference type="EMBL" id="GMN29169.1"/>
    </source>
</evidence>
<dbReference type="GO" id="GO:0004185">
    <property type="term" value="F:serine-type carboxypeptidase activity"/>
    <property type="evidence" value="ECO:0007669"/>
    <property type="project" value="UniProtKB-UniRule"/>
</dbReference>
<keyword evidence="4" id="KW-0645">Protease</keyword>